<dbReference type="InterPro" id="IPR001875">
    <property type="entry name" value="DED_dom"/>
</dbReference>
<keyword evidence="4" id="KW-1185">Reference proteome</keyword>
<sequence length="933" mass="107939">MSKLDKDFQHLLSKISDRLLEEDVGTVKFLLEPVDKIPNQDLEKAKSGKDLFGLMKKYGFLSTTKTDELIQILITMKLEPCVKLIQEFNKDNKEAITIAREVMISFKDRNIKEDMVVEHFMETSKLTKLEEKMMSTNFVTLSGLLGSGKSQLALKYACKQRQASKDGVCWRISCQDKVTLLNSLKKLADGLNLKQKSKQIEGVSNEESLNNIHDLILHELRLKDSSTHHLIIFDDVTDETKLSVEKLKNSFSKLNMKIIATTWNSAFCDEANLIGVNGFTEDEAVQFLKKKDDLSQEEEESYRELAKYLSCLPLAMYGVKTRLVSHKLTPKGFLKNFTGRRSLKMIDRLLSSSLDRKLFAVLAEFLNILKRDEVEEVFDMVLILQFLSLEDIPILLFQFLPANEGEEDQGNQESFIEAMQKFSLGLLRGEDDDRFISTHLAVTTTIDEYTSIEDKVRLLKKVLTSLMWLLDKDNIHDKDYKRNNDLLPHAISVIRHYEMLREDNQHLLEDFELNVLVTYVYDLVGYTYNFFGMLLNAGEYSTAAKNTCFVLIGMTEAAIEEIAEKESPRDENYKSWEHFARCKANILFEKLQAVISNPNNQQLLQKMALAFIINKYRGQEHIELLEEYLGHELKKEYTLSKAEYNKLCRNKLAIAPENHLGEQFIYELILQVFYTFGRRIFYLGDSADKKIARGFSHSVFLAREFGVIIEEKCKEWNHPKKLYVMSTELSGTLEQLFDDRANLKLKTFNNLEHAASRIIELQETESSFYIFGVIKTGPDSLHHRKICLKRLVRCYTALADLTTYEEKRKEINEKAHQCNTKLAELSSKWPFRQTGADLRMGECFLMLEKYEEAELKFRKVAPTEIFENTDVGHSVLNFHELRAIKGLIKCYDKCERKDEAKALTDWLKARLRASNEVEELAYMNFSEVLGLNH</sequence>
<dbReference type="SUPFAM" id="SSF52540">
    <property type="entry name" value="P-loop containing nucleoside triphosphate hydrolases"/>
    <property type="match status" value="1"/>
</dbReference>
<organism evidence="3 4">
    <name type="scientific">Mytilus coruscus</name>
    <name type="common">Sea mussel</name>
    <dbReference type="NCBI Taxonomy" id="42192"/>
    <lineage>
        <taxon>Eukaryota</taxon>
        <taxon>Metazoa</taxon>
        <taxon>Spiralia</taxon>
        <taxon>Lophotrochozoa</taxon>
        <taxon>Mollusca</taxon>
        <taxon>Bivalvia</taxon>
        <taxon>Autobranchia</taxon>
        <taxon>Pteriomorphia</taxon>
        <taxon>Mytilida</taxon>
        <taxon>Mytiloidea</taxon>
        <taxon>Mytilidae</taxon>
        <taxon>Mytilinae</taxon>
        <taxon>Mytilus</taxon>
    </lineage>
</organism>
<dbReference type="AlphaFoldDB" id="A0A6J8AC67"/>
<reference evidence="3 4" key="1">
    <citation type="submission" date="2020-06" db="EMBL/GenBank/DDBJ databases">
        <authorList>
            <person name="Li R."/>
            <person name="Bekaert M."/>
        </authorList>
    </citation>
    <scope>NUCLEOTIDE SEQUENCE [LARGE SCALE GENOMIC DNA]</scope>
    <source>
        <strain evidence="4">wild</strain>
    </source>
</reference>
<dbReference type="EMBL" id="CACVKT020001120">
    <property type="protein sequence ID" value="CAC5365382.1"/>
    <property type="molecule type" value="Genomic_DNA"/>
</dbReference>
<dbReference type="OrthoDB" id="6101380at2759"/>
<protein>
    <recommendedName>
        <fullName evidence="2">DED domain-containing protein</fullName>
    </recommendedName>
</protein>
<feature type="domain" description="DED" evidence="2">
    <location>
        <begin position="7"/>
        <end position="87"/>
    </location>
</feature>
<feature type="coiled-coil region" evidence="1">
    <location>
        <begin position="801"/>
        <end position="828"/>
    </location>
</feature>
<dbReference type="PROSITE" id="PS50168">
    <property type="entry name" value="DED"/>
    <property type="match status" value="1"/>
</dbReference>
<gene>
    <name evidence="3" type="ORF">MCOR_6079</name>
</gene>
<dbReference type="Proteomes" id="UP000507470">
    <property type="component" value="Unassembled WGS sequence"/>
</dbReference>
<accession>A0A6J8AC67</accession>
<dbReference type="Gene3D" id="1.10.533.10">
    <property type="entry name" value="Death Domain, Fas"/>
    <property type="match status" value="1"/>
</dbReference>
<dbReference type="Gene3D" id="3.40.50.300">
    <property type="entry name" value="P-loop containing nucleotide triphosphate hydrolases"/>
    <property type="match status" value="1"/>
</dbReference>
<evidence type="ECO:0000259" key="2">
    <source>
        <dbReference type="PROSITE" id="PS50168"/>
    </source>
</evidence>
<evidence type="ECO:0000313" key="3">
    <source>
        <dbReference type="EMBL" id="CAC5365382.1"/>
    </source>
</evidence>
<dbReference type="GO" id="GO:0043531">
    <property type="term" value="F:ADP binding"/>
    <property type="evidence" value="ECO:0007669"/>
    <property type="project" value="InterPro"/>
</dbReference>
<dbReference type="GO" id="GO:0042981">
    <property type="term" value="P:regulation of apoptotic process"/>
    <property type="evidence" value="ECO:0007669"/>
    <property type="project" value="InterPro"/>
</dbReference>
<dbReference type="InterPro" id="IPR011029">
    <property type="entry name" value="DEATH-like_dom_sf"/>
</dbReference>
<dbReference type="Pfam" id="PF01335">
    <property type="entry name" value="DED"/>
    <property type="match status" value="1"/>
</dbReference>
<dbReference type="InterPro" id="IPR002182">
    <property type="entry name" value="NB-ARC"/>
</dbReference>
<proteinExistence type="predicted"/>
<dbReference type="Pfam" id="PF00931">
    <property type="entry name" value="NB-ARC"/>
    <property type="match status" value="1"/>
</dbReference>
<dbReference type="SUPFAM" id="SSF47986">
    <property type="entry name" value="DEATH domain"/>
    <property type="match status" value="1"/>
</dbReference>
<name>A0A6J8AC67_MYTCO</name>
<dbReference type="InterPro" id="IPR027417">
    <property type="entry name" value="P-loop_NTPase"/>
</dbReference>
<keyword evidence="1" id="KW-0175">Coiled coil</keyword>
<evidence type="ECO:0000256" key="1">
    <source>
        <dbReference type="SAM" id="Coils"/>
    </source>
</evidence>
<evidence type="ECO:0000313" key="4">
    <source>
        <dbReference type="Proteomes" id="UP000507470"/>
    </source>
</evidence>